<reference evidence="2" key="1">
    <citation type="submission" date="2022-08" db="EMBL/GenBank/DDBJ databases">
        <authorList>
            <consortium name="DOE Joint Genome Institute"/>
            <person name="Min B."/>
            <person name="Riley R."/>
            <person name="Sierra-Patev S."/>
            <person name="Naranjo-Ortiz M."/>
            <person name="Looney B."/>
            <person name="Konkel Z."/>
            <person name="Slot J.C."/>
            <person name="Sakamoto Y."/>
            <person name="Steenwyk J.L."/>
            <person name="Rokas A."/>
            <person name="Carro J."/>
            <person name="Camarero S."/>
            <person name="Ferreira P."/>
            <person name="Molpeceres G."/>
            <person name="Ruiz-Duenas F.J."/>
            <person name="Serrano A."/>
            <person name="Henrissat B."/>
            <person name="Drula E."/>
            <person name="Hughes K.W."/>
            <person name="Mata J.L."/>
            <person name="Ishikawa N.K."/>
            <person name="Vargas-Isla R."/>
            <person name="Ushijima S."/>
            <person name="Smith C.A."/>
            <person name="Ahrendt S."/>
            <person name="Andreopoulos W."/>
            <person name="He G."/>
            <person name="Labutti K."/>
            <person name="Lipzen A."/>
            <person name="Ng V."/>
            <person name="Sandor L."/>
            <person name="Barry K."/>
            <person name="Martinez A.T."/>
            <person name="Xiao Y."/>
            <person name="Gibbons J.G."/>
            <person name="Terashima K."/>
            <person name="Hibbett D.S."/>
            <person name="Grigoriev I.V."/>
        </authorList>
    </citation>
    <scope>NUCLEOTIDE SEQUENCE</scope>
    <source>
        <strain evidence="2">TFB7829</strain>
    </source>
</reference>
<evidence type="ECO:0000313" key="2">
    <source>
        <dbReference type="EMBL" id="KAJ3982509.1"/>
    </source>
</evidence>
<proteinExistence type="predicted"/>
<dbReference type="Proteomes" id="UP001163850">
    <property type="component" value="Unassembled WGS sequence"/>
</dbReference>
<name>A0AA38UQV2_9AGAR</name>
<sequence length="245" mass="27450">MIFAYNLIVSVFYTLSLAFIAEPASGRRSTSPAPKAEAVPEYIQTVGKQGVLKHFHELAPFEQRSDEIFVGMMIDIWYKAYEYNLQGTLTAVPASHPAVGEGAYLSPAYELSPALNKPDFWACAVFGDRKIIDEQKKIFVPMSNRMAELTGFPGSVNEHLNSVIAGSGDRREHILITQRGRTADLLMMVIPPPFLVESRGYSSMPHGQNSLKLRVRCYPQDKMPDEIKALKTDYNAWPEVVKKHT</sequence>
<accession>A0AA38UQV2</accession>
<dbReference type="InterPro" id="IPR045564">
    <property type="entry name" value="DUF5910"/>
</dbReference>
<feature type="chain" id="PRO_5041276081" evidence="1">
    <location>
        <begin position="19"/>
        <end position="245"/>
    </location>
</feature>
<dbReference type="Pfam" id="PF19287">
    <property type="entry name" value="DUF5910"/>
    <property type="match status" value="1"/>
</dbReference>
<keyword evidence="1" id="KW-0732">Signal</keyword>
<evidence type="ECO:0000256" key="1">
    <source>
        <dbReference type="SAM" id="SignalP"/>
    </source>
</evidence>
<evidence type="ECO:0000313" key="3">
    <source>
        <dbReference type="Proteomes" id="UP001163850"/>
    </source>
</evidence>
<protein>
    <submittedName>
        <fullName evidence="2">Uncharacterized protein</fullName>
    </submittedName>
</protein>
<organism evidence="2 3">
    <name type="scientific">Lentinula detonsa</name>
    <dbReference type="NCBI Taxonomy" id="2804962"/>
    <lineage>
        <taxon>Eukaryota</taxon>
        <taxon>Fungi</taxon>
        <taxon>Dikarya</taxon>
        <taxon>Basidiomycota</taxon>
        <taxon>Agaricomycotina</taxon>
        <taxon>Agaricomycetes</taxon>
        <taxon>Agaricomycetidae</taxon>
        <taxon>Agaricales</taxon>
        <taxon>Marasmiineae</taxon>
        <taxon>Omphalotaceae</taxon>
        <taxon>Lentinula</taxon>
    </lineage>
</organism>
<comment type="caution">
    <text evidence="2">The sequence shown here is derived from an EMBL/GenBank/DDBJ whole genome shotgun (WGS) entry which is preliminary data.</text>
</comment>
<gene>
    <name evidence="2" type="ORF">F5890DRAFT_1529396</name>
</gene>
<dbReference type="AlphaFoldDB" id="A0AA38UQV2"/>
<dbReference type="EMBL" id="MU802059">
    <property type="protein sequence ID" value="KAJ3982509.1"/>
    <property type="molecule type" value="Genomic_DNA"/>
</dbReference>
<feature type="signal peptide" evidence="1">
    <location>
        <begin position="1"/>
        <end position="18"/>
    </location>
</feature>